<sequence>MKTYIALVLTFIFVAKFLAVDANGLNVLFSGSEITFVNPHCKKRNSLKKLESSTDYSQQERGAHQMIYLNGQCNIAFQFESFTWSLNDPKAIVTLNDNVPSALSYRYLESVSPPPRLT</sequence>
<gene>
    <name evidence="1" type="ORF">LCGC14_1769940</name>
</gene>
<dbReference type="AlphaFoldDB" id="A0A0F9GYL6"/>
<evidence type="ECO:0000313" key="1">
    <source>
        <dbReference type="EMBL" id="KKM03880.1"/>
    </source>
</evidence>
<accession>A0A0F9GYL6</accession>
<proteinExistence type="predicted"/>
<organism evidence="1">
    <name type="scientific">marine sediment metagenome</name>
    <dbReference type="NCBI Taxonomy" id="412755"/>
    <lineage>
        <taxon>unclassified sequences</taxon>
        <taxon>metagenomes</taxon>
        <taxon>ecological metagenomes</taxon>
    </lineage>
</organism>
<protein>
    <submittedName>
        <fullName evidence="1">Uncharacterized protein</fullName>
    </submittedName>
</protein>
<name>A0A0F9GYL6_9ZZZZ</name>
<comment type="caution">
    <text evidence="1">The sequence shown here is derived from an EMBL/GenBank/DDBJ whole genome shotgun (WGS) entry which is preliminary data.</text>
</comment>
<reference evidence="1" key="1">
    <citation type="journal article" date="2015" name="Nature">
        <title>Complex archaea that bridge the gap between prokaryotes and eukaryotes.</title>
        <authorList>
            <person name="Spang A."/>
            <person name="Saw J.H."/>
            <person name="Jorgensen S.L."/>
            <person name="Zaremba-Niedzwiedzka K."/>
            <person name="Martijn J."/>
            <person name="Lind A.E."/>
            <person name="van Eijk R."/>
            <person name="Schleper C."/>
            <person name="Guy L."/>
            <person name="Ettema T.J."/>
        </authorList>
    </citation>
    <scope>NUCLEOTIDE SEQUENCE</scope>
</reference>
<dbReference type="EMBL" id="LAZR01016582">
    <property type="protein sequence ID" value="KKM03880.1"/>
    <property type="molecule type" value="Genomic_DNA"/>
</dbReference>